<dbReference type="AlphaFoldDB" id="A0A016TH16"/>
<dbReference type="Proteomes" id="UP000024635">
    <property type="component" value="Unassembled WGS sequence"/>
</dbReference>
<feature type="compositionally biased region" description="Basic residues" evidence="1">
    <location>
        <begin position="894"/>
        <end position="906"/>
    </location>
</feature>
<feature type="transmembrane region" description="Helical" evidence="2">
    <location>
        <begin position="346"/>
        <end position="370"/>
    </location>
</feature>
<feature type="region of interest" description="Disordered" evidence="1">
    <location>
        <begin position="705"/>
        <end position="725"/>
    </location>
</feature>
<sequence>MPMGSVTLPREIAVCPEPVATNWSYSQEVHDQMGSYYNFSARLMRFVINTVSDDTILRIAEMIKDPQQTSPFVMEDVFRNGYILFVVIVSLTISFLLIVSCIFAVICGAFTSGREIPGQRSICCAMLSFMFCLSMAALGMFLLTASVSHIKHGLAIWPVQVNKSSEDISTFVAGFGANLRCNFEGGEKLLRFEIKMYISHTTEILNEFRKTINPIPMIKALEYEEKCRRNLNTMVALLKRRNAPSSELEALTQATDNLLKIFNTKMELTRDRLHDTRDRLVLLGKDLNTSISQMDTQQTAILSELSLYKTVLEDLVKAVDRHSEKLQTILYEVMRRNDYVEKTSQFIPVVLVLPLILLALSALGIIFLIFRSSVGNIGSKTSEVELSIRNKISHMGGRILSCGGYTALIVTSLLFLMVALCFVIAFASMFMCMGLFEDHDLRLLQALPQKIFEKDIGKGNVQVNIYDTFYKCKNDFSFFDAIEGDKIWARKQIGKKLSSLRRHSFRRRLRNFYVDDEVIAEIKDALKQLSEVQHNFINALSALSALSTGDDIGSLGMQIFSDFVHLHVALMASARMLENLNSRSRRDKISMDIHNHLKQVEEAIINAVAWLLRTMHDLTPQCGPIMAIWDDIGFYMCNIIAVPTQGLWVACLLTAIGAFSIFLAICKATAFLLSYEMEKADTVCRKPNKIFDYPLDKTQYEEYEESMKTEQQAPAPTKVDSHSTEPAKLTLTPRIRRGKIEWVLVDHVLHQLFGVPSGVKFMPVVVSGDLEKGSDKAQMPQRTGSRTPIVGVAWSQNGASIASESWQVARNGKIQQMPSTLSAERKDDREEVPVEITESKDGKEKTAKEGGTSEVPESVDRTREERPGEVDRQQEGKRSKKRKSLMSLRDIFTFKKRAKEKSRSKITQKLSFISAYKGHQRAKPDKPKAIDEAPGGVKKRSPRRRKEHDPSRTYSRSDKVERKDESPKESGKVERKDGSPKEVENTPKKDDKTHKRLSSEAIHPEDAQKVVDKVDSKYGKESDRHAKPARSPSSSKRHLKKTQHSKEYNKEDSSSRSKSKSKESTKKVKGADEKDDKKDADKGADHPPPSPSERKHSMISRTYVTADESLKEKKHQK</sequence>
<gene>
    <name evidence="3" type="primary">Acey_s0103.g3554</name>
    <name evidence="3" type="ORF">Y032_0103g3554</name>
</gene>
<evidence type="ECO:0000256" key="1">
    <source>
        <dbReference type="SAM" id="MobiDB-lite"/>
    </source>
</evidence>
<dbReference type="EMBL" id="JARK01001439">
    <property type="protein sequence ID" value="EYC01950.1"/>
    <property type="molecule type" value="Genomic_DNA"/>
</dbReference>
<keyword evidence="4" id="KW-1185">Reference proteome</keyword>
<evidence type="ECO:0000256" key="2">
    <source>
        <dbReference type="SAM" id="Phobius"/>
    </source>
</evidence>
<keyword evidence="2" id="KW-1133">Transmembrane helix</keyword>
<evidence type="ECO:0000313" key="3">
    <source>
        <dbReference type="EMBL" id="EYC01950.1"/>
    </source>
</evidence>
<feature type="transmembrane region" description="Helical" evidence="2">
    <location>
        <begin position="405"/>
        <end position="436"/>
    </location>
</feature>
<feature type="region of interest" description="Disordered" evidence="1">
    <location>
        <begin position="816"/>
        <end position="1117"/>
    </location>
</feature>
<feature type="compositionally biased region" description="Basic and acidic residues" evidence="1">
    <location>
        <begin position="858"/>
        <end position="877"/>
    </location>
</feature>
<dbReference type="PANTHER" id="PTHR11238">
    <property type="entry name" value="PROMININ ISOFORM D-RELATED"/>
    <property type="match status" value="1"/>
</dbReference>
<proteinExistence type="predicted"/>
<feature type="transmembrane region" description="Helical" evidence="2">
    <location>
        <begin position="82"/>
        <end position="110"/>
    </location>
</feature>
<organism evidence="3 4">
    <name type="scientific">Ancylostoma ceylanicum</name>
    <dbReference type="NCBI Taxonomy" id="53326"/>
    <lineage>
        <taxon>Eukaryota</taxon>
        <taxon>Metazoa</taxon>
        <taxon>Ecdysozoa</taxon>
        <taxon>Nematoda</taxon>
        <taxon>Chromadorea</taxon>
        <taxon>Rhabditida</taxon>
        <taxon>Rhabditina</taxon>
        <taxon>Rhabditomorpha</taxon>
        <taxon>Strongyloidea</taxon>
        <taxon>Ancylostomatidae</taxon>
        <taxon>Ancylostomatinae</taxon>
        <taxon>Ancylostoma</taxon>
    </lineage>
</organism>
<keyword evidence="2" id="KW-0812">Transmembrane</keyword>
<reference evidence="4" key="1">
    <citation type="journal article" date="2015" name="Nat. Genet.">
        <title>The genome and transcriptome of the zoonotic hookworm Ancylostoma ceylanicum identify infection-specific gene families.</title>
        <authorList>
            <person name="Schwarz E.M."/>
            <person name="Hu Y."/>
            <person name="Antoshechkin I."/>
            <person name="Miller M.M."/>
            <person name="Sternberg P.W."/>
            <person name="Aroian R.V."/>
        </authorList>
    </citation>
    <scope>NUCLEOTIDE SEQUENCE</scope>
    <source>
        <strain evidence="4">HY135</strain>
    </source>
</reference>
<keyword evidence="2" id="KW-0472">Membrane</keyword>
<feature type="compositionally biased region" description="Basic and acidic residues" evidence="1">
    <location>
        <begin position="823"/>
        <end position="848"/>
    </location>
</feature>
<accession>A0A016TH16</accession>
<dbReference type="OrthoDB" id="5875734at2759"/>
<evidence type="ECO:0000313" key="4">
    <source>
        <dbReference type="Proteomes" id="UP000024635"/>
    </source>
</evidence>
<feature type="compositionally biased region" description="Basic and acidic residues" evidence="1">
    <location>
        <begin position="947"/>
        <end position="993"/>
    </location>
</feature>
<feature type="compositionally biased region" description="Basic and acidic residues" evidence="1">
    <location>
        <begin position="922"/>
        <end position="931"/>
    </location>
</feature>
<feature type="compositionally biased region" description="Basic and acidic residues" evidence="1">
    <location>
        <begin position="1044"/>
        <end position="1085"/>
    </location>
</feature>
<feature type="compositionally biased region" description="Basic residues" evidence="1">
    <location>
        <begin position="937"/>
        <end position="946"/>
    </location>
</feature>
<feature type="transmembrane region" description="Helical" evidence="2">
    <location>
        <begin position="647"/>
        <end position="673"/>
    </location>
</feature>
<comment type="caution">
    <text evidence="3">The sequence shown here is derived from an EMBL/GenBank/DDBJ whole genome shotgun (WGS) entry which is preliminary data.</text>
</comment>
<feature type="compositionally biased region" description="Basic and acidic residues" evidence="1">
    <location>
        <begin position="1002"/>
        <end position="1026"/>
    </location>
</feature>
<protein>
    <submittedName>
        <fullName evidence="3">Uncharacterized protein</fullName>
    </submittedName>
</protein>
<feature type="transmembrane region" description="Helical" evidence="2">
    <location>
        <begin position="122"/>
        <end position="143"/>
    </location>
</feature>
<name>A0A016TH16_9BILA</name>
<dbReference type="PANTHER" id="PTHR11238:SF9">
    <property type="entry name" value="PROMININ, ISOFORM D"/>
    <property type="match status" value="1"/>
</dbReference>